<evidence type="ECO:0000256" key="5">
    <source>
        <dbReference type="ARBA" id="ARBA00023136"/>
    </source>
</evidence>
<evidence type="ECO:0000256" key="7">
    <source>
        <dbReference type="SAM" id="Phobius"/>
    </source>
</evidence>
<dbReference type="PANTHER" id="PTHR30213:SF0">
    <property type="entry name" value="UPF0761 MEMBRANE PROTEIN YIHY"/>
    <property type="match status" value="1"/>
</dbReference>
<feature type="region of interest" description="Disordered" evidence="6">
    <location>
        <begin position="1"/>
        <end position="23"/>
    </location>
</feature>
<feature type="transmembrane region" description="Helical" evidence="7">
    <location>
        <begin position="172"/>
        <end position="198"/>
    </location>
</feature>
<dbReference type="PANTHER" id="PTHR30213">
    <property type="entry name" value="INNER MEMBRANE PROTEIN YHJD"/>
    <property type="match status" value="1"/>
</dbReference>
<comment type="subcellular location">
    <subcellularLocation>
        <location evidence="1">Cell membrane</location>
        <topology evidence="1">Multi-pass membrane protein</topology>
    </subcellularLocation>
</comment>
<feature type="transmembrane region" description="Helical" evidence="7">
    <location>
        <begin position="284"/>
        <end position="306"/>
    </location>
</feature>
<keyword evidence="5 7" id="KW-0472">Membrane</keyword>
<keyword evidence="4 7" id="KW-1133">Transmembrane helix</keyword>
<feature type="transmembrane region" description="Helical" evidence="7">
    <location>
        <begin position="129"/>
        <end position="151"/>
    </location>
</feature>
<accession>A0ABP9JZD6</accession>
<gene>
    <name evidence="8" type="ORF">GCM10023208_01550</name>
</gene>
<sequence>MMEQSAAHEVDTEDGQPADVSPEARRRTVLAGGHSPAFRGRFGISTRAFEVIRRVVVGCFNDGTIHAGNLAYMSLLAIFPFFITATAILSAIGNESERLATIAAIVSALPPTVANVIEPVARTVIEARTGWLLWIGALFGLWTAGSLVETIRDILRRSYGTRATKAFWKYRISSIGIIVAAVLLLILSLVAQVTISAAQNVIQENFPQFGHALGNLSYSRIVTAVGLFFSIWMLFVALTPHEYRSRRYRKWPGALLVTGWWTLVALAFPPILRTVFAYDLTYGSLAGVMITLFFFWLVGLGIVAGAELNAALSETPEEEEDRLAQEASGRGGTQETMEETAR</sequence>
<dbReference type="EMBL" id="BAABHV010000001">
    <property type="protein sequence ID" value="GAA5046285.1"/>
    <property type="molecule type" value="Genomic_DNA"/>
</dbReference>
<name>A0ABP9JZD6_9SPHN</name>
<dbReference type="Proteomes" id="UP001500518">
    <property type="component" value="Unassembled WGS sequence"/>
</dbReference>
<feature type="transmembrane region" description="Helical" evidence="7">
    <location>
        <begin position="251"/>
        <end position="272"/>
    </location>
</feature>
<reference evidence="9" key="1">
    <citation type="journal article" date="2019" name="Int. J. Syst. Evol. Microbiol.">
        <title>The Global Catalogue of Microorganisms (GCM) 10K type strain sequencing project: providing services to taxonomists for standard genome sequencing and annotation.</title>
        <authorList>
            <consortium name="The Broad Institute Genomics Platform"/>
            <consortium name="The Broad Institute Genome Sequencing Center for Infectious Disease"/>
            <person name="Wu L."/>
            <person name="Ma J."/>
        </authorList>
    </citation>
    <scope>NUCLEOTIDE SEQUENCE [LARGE SCALE GENOMIC DNA]</scope>
    <source>
        <strain evidence="9">JCM 18014</strain>
    </source>
</reference>
<evidence type="ECO:0000256" key="3">
    <source>
        <dbReference type="ARBA" id="ARBA00022692"/>
    </source>
</evidence>
<comment type="caution">
    <text evidence="8">The sequence shown here is derived from an EMBL/GenBank/DDBJ whole genome shotgun (WGS) entry which is preliminary data.</text>
</comment>
<evidence type="ECO:0000256" key="4">
    <source>
        <dbReference type="ARBA" id="ARBA00022989"/>
    </source>
</evidence>
<organism evidence="8 9">
    <name type="scientific">Erythrobacter westpacificensis</name>
    <dbReference type="NCBI Taxonomy" id="1055231"/>
    <lineage>
        <taxon>Bacteria</taxon>
        <taxon>Pseudomonadati</taxon>
        <taxon>Pseudomonadota</taxon>
        <taxon>Alphaproteobacteria</taxon>
        <taxon>Sphingomonadales</taxon>
        <taxon>Erythrobacteraceae</taxon>
        <taxon>Erythrobacter/Porphyrobacter group</taxon>
        <taxon>Erythrobacter</taxon>
    </lineage>
</organism>
<feature type="compositionally biased region" description="Basic and acidic residues" evidence="6">
    <location>
        <begin position="1"/>
        <end position="10"/>
    </location>
</feature>
<keyword evidence="9" id="KW-1185">Reference proteome</keyword>
<evidence type="ECO:0000313" key="9">
    <source>
        <dbReference type="Proteomes" id="UP001500518"/>
    </source>
</evidence>
<protein>
    <recommendedName>
        <fullName evidence="10">YihY/virulence factor BrkB family protein</fullName>
    </recommendedName>
</protein>
<feature type="transmembrane region" description="Helical" evidence="7">
    <location>
        <begin position="99"/>
        <end position="117"/>
    </location>
</feature>
<feature type="transmembrane region" description="Helical" evidence="7">
    <location>
        <begin position="218"/>
        <end position="239"/>
    </location>
</feature>
<evidence type="ECO:0000256" key="6">
    <source>
        <dbReference type="SAM" id="MobiDB-lite"/>
    </source>
</evidence>
<feature type="transmembrane region" description="Helical" evidence="7">
    <location>
        <begin position="70"/>
        <end position="92"/>
    </location>
</feature>
<evidence type="ECO:0008006" key="10">
    <source>
        <dbReference type="Google" id="ProtNLM"/>
    </source>
</evidence>
<proteinExistence type="predicted"/>
<dbReference type="Pfam" id="PF03631">
    <property type="entry name" value="Virul_fac_BrkB"/>
    <property type="match status" value="1"/>
</dbReference>
<dbReference type="InterPro" id="IPR017039">
    <property type="entry name" value="Virul_fac_BrkB"/>
</dbReference>
<evidence type="ECO:0000256" key="2">
    <source>
        <dbReference type="ARBA" id="ARBA00022475"/>
    </source>
</evidence>
<feature type="region of interest" description="Disordered" evidence="6">
    <location>
        <begin position="314"/>
        <end position="342"/>
    </location>
</feature>
<keyword evidence="2" id="KW-1003">Cell membrane</keyword>
<keyword evidence="3 7" id="KW-0812">Transmembrane</keyword>
<evidence type="ECO:0000313" key="8">
    <source>
        <dbReference type="EMBL" id="GAA5046285.1"/>
    </source>
</evidence>
<evidence type="ECO:0000256" key="1">
    <source>
        <dbReference type="ARBA" id="ARBA00004651"/>
    </source>
</evidence>